<keyword evidence="14" id="KW-1185">Reference proteome</keyword>
<keyword evidence="7 12" id="KW-0032">Aminotransferase</keyword>
<dbReference type="GO" id="GO:0045303">
    <property type="term" value="F:diaminobutyrate-2-oxoglutarate transaminase activity"/>
    <property type="evidence" value="ECO:0007669"/>
    <property type="project" value="UniProtKB-EC"/>
</dbReference>
<evidence type="ECO:0000256" key="1">
    <source>
        <dbReference type="ARBA" id="ARBA00001933"/>
    </source>
</evidence>
<dbReference type="EMBL" id="AYJU01000017">
    <property type="protein sequence ID" value="EST53404.1"/>
    <property type="molecule type" value="Genomic_DNA"/>
</dbReference>
<evidence type="ECO:0000256" key="10">
    <source>
        <dbReference type="ARBA" id="ARBA00049111"/>
    </source>
</evidence>
<evidence type="ECO:0000256" key="8">
    <source>
        <dbReference type="ARBA" id="ARBA00022679"/>
    </source>
</evidence>
<proteinExistence type="inferred from homology"/>
<dbReference type="InterPro" id="IPR012773">
    <property type="entry name" value="Ectoine_EctB"/>
</dbReference>
<dbReference type="HOGENOM" id="CLU_016922_10_0_9"/>
<evidence type="ECO:0000256" key="5">
    <source>
        <dbReference type="ARBA" id="ARBA00013155"/>
    </source>
</evidence>
<accession>V6M494</accession>
<dbReference type="OrthoDB" id="9807885at2"/>
<dbReference type="Pfam" id="PF00202">
    <property type="entry name" value="Aminotran_3"/>
    <property type="match status" value="1"/>
</dbReference>
<gene>
    <name evidence="13" type="ORF">T458_21570</name>
</gene>
<evidence type="ECO:0000256" key="9">
    <source>
        <dbReference type="ARBA" id="ARBA00022898"/>
    </source>
</evidence>
<dbReference type="EC" id="2.6.1.76" evidence="5 12"/>
<name>V6M494_9BACL</name>
<comment type="function">
    <text evidence="2 12">Catalyzes reversively the conversion of L-aspartate beta-semialdehyde (ASA) to L-2,4-diaminobutyrate (DABA) by transamination with L-glutamate.</text>
</comment>
<dbReference type="PANTHER" id="PTHR43552:SF2">
    <property type="entry name" value="DIAMINOBUTYRATE--2-OXOGLUTARATE TRANSAMINASE"/>
    <property type="match status" value="1"/>
</dbReference>
<dbReference type="GO" id="GO:0047307">
    <property type="term" value="F:diaminobutyrate-pyruvate transaminase activity"/>
    <property type="evidence" value="ECO:0007669"/>
    <property type="project" value="InterPro"/>
</dbReference>
<dbReference type="STRING" id="1408254.T458_21570"/>
<dbReference type="NCBIfam" id="TIGR00709">
    <property type="entry name" value="dat"/>
    <property type="match status" value="1"/>
</dbReference>
<dbReference type="PATRIC" id="fig|1408254.3.peg.4235"/>
<reference evidence="13 14" key="1">
    <citation type="journal article" date="2014" name="Genome Announc.">
        <title>Draft Genome Sequence of Brevibacillus panacihumi Strain W25, a Halotolerant Hydrocarbon-Degrading Bacterium.</title>
        <authorList>
            <person name="Wang X."/>
            <person name="Jin D."/>
            <person name="Zhou L."/>
            <person name="Wu L."/>
            <person name="An W."/>
            <person name="Chen Y."/>
            <person name="Zhao L."/>
        </authorList>
    </citation>
    <scope>NUCLEOTIDE SEQUENCE [LARGE SCALE GENOMIC DNA]</scope>
    <source>
        <strain evidence="13 14">W25</strain>
    </source>
</reference>
<evidence type="ECO:0000256" key="2">
    <source>
        <dbReference type="ARBA" id="ARBA00002189"/>
    </source>
</evidence>
<dbReference type="SUPFAM" id="SSF53383">
    <property type="entry name" value="PLP-dependent transferases"/>
    <property type="match status" value="1"/>
</dbReference>
<evidence type="ECO:0000313" key="14">
    <source>
        <dbReference type="Proteomes" id="UP000017973"/>
    </source>
</evidence>
<dbReference type="PIRSF" id="PIRSF000521">
    <property type="entry name" value="Transaminase_4ab_Lys_Orn"/>
    <property type="match status" value="1"/>
</dbReference>
<dbReference type="Gene3D" id="3.40.640.10">
    <property type="entry name" value="Type I PLP-dependent aspartate aminotransferase-like (Major domain)"/>
    <property type="match status" value="1"/>
</dbReference>
<evidence type="ECO:0000256" key="6">
    <source>
        <dbReference type="ARBA" id="ARBA00014798"/>
    </source>
</evidence>
<evidence type="ECO:0000256" key="7">
    <source>
        <dbReference type="ARBA" id="ARBA00022576"/>
    </source>
</evidence>
<dbReference type="InterPro" id="IPR049704">
    <property type="entry name" value="Aminotrans_3_PPA_site"/>
</dbReference>
<evidence type="ECO:0000256" key="12">
    <source>
        <dbReference type="RuleBase" id="RU365034"/>
    </source>
</evidence>
<comment type="catalytic activity">
    <reaction evidence="10 12">
        <text>L-2,4-diaminobutanoate + 2-oxoglutarate = L-aspartate 4-semialdehyde + L-glutamate</text>
        <dbReference type="Rhea" id="RHEA:11160"/>
        <dbReference type="ChEBI" id="CHEBI:16810"/>
        <dbReference type="ChEBI" id="CHEBI:29985"/>
        <dbReference type="ChEBI" id="CHEBI:58761"/>
        <dbReference type="ChEBI" id="CHEBI:537519"/>
        <dbReference type="EC" id="2.6.1.76"/>
    </reaction>
</comment>
<evidence type="ECO:0000256" key="3">
    <source>
        <dbReference type="ARBA" id="ARBA00004946"/>
    </source>
</evidence>
<dbReference type="eggNOG" id="COG0160">
    <property type="taxonomic scope" value="Bacteria"/>
</dbReference>
<dbReference type="Proteomes" id="UP000017973">
    <property type="component" value="Unassembled WGS sequence"/>
</dbReference>
<dbReference type="InterPro" id="IPR015421">
    <property type="entry name" value="PyrdxlP-dep_Trfase_major"/>
</dbReference>
<dbReference type="FunFam" id="3.40.640.10:FF:000004">
    <property type="entry name" value="Acetylornithine aminotransferase"/>
    <property type="match status" value="1"/>
</dbReference>
<keyword evidence="9 11" id="KW-0663">Pyridoxal phosphate</keyword>
<dbReference type="GO" id="GO:0030170">
    <property type="term" value="F:pyridoxal phosphate binding"/>
    <property type="evidence" value="ECO:0007669"/>
    <property type="project" value="InterPro"/>
</dbReference>
<comment type="cofactor">
    <cofactor evidence="1 12">
        <name>pyridoxal 5'-phosphate</name>
        <dbReference type="ChEBI" id="CHEBI:597326"/>
    </cofactor>
</comment>
<dbReference type="InterPro" id="IPR015424">
    <property type="entry name" value="PyrdxlP-dep_Trfase"/>
</dbReference>
<dbReference type="PANTHER" id="PTHR43552">
    <property type="entry name" value="DIAMINOBUTYRATE--2-OXOGLUTARATE AMINOTRANSFERASE"/>
    <property type="match status" value="1"/>
</dbReference>
<comment type="caution">
    <text evidence="13">The sequence shown here is derived from an EMBL/GenBank/DDBJ whole genome shotgun (WGS) entry which is preliminary data.</text>
</comment>
<dbReference type="InterPro" id="IPR005814">
    <property type="entry name" value="Aminotrans_3"/>
</dbReference>
<protein>
    <recommendedName>
        <fullName evidence="6 12">Diaminobutyrate--2-oxoglutarate transaminase</fullName>
        <ecNumber evidence="5 12">2.6.1.76</ecNumber>
    </recommendedName>
    <alternativeName>
        <fullName evidence="12">DABA aminotransferase</fullName>
    </alternativeName>
</protein>
<dbReference type="RefSeq" id="WP_023558102.1">
    <property type="nucleotide sequence ID" value="NZ_KI629785.1"/>
</dbReference>
<dbReference type="GO" id="GO:0019491">
    <property type="term" value="P:ectoine biosynthetic process"/>
    <property type="evidence" value="ECO:0007669"/>
    <property type="project" value="UniProtKB-UniPathway"/>
</dbReference>
<sequence length="430" mass="46914">MKTITEVQNPLQVFAQIESQVRSYIRNFPVVFAKASGHTLWDNAGRAYIDFFAGAGALNYGHNNPVIKEKLIEYLRQDGVTHSLDMATEAKEALLKKFNEVILAPRGMSYKIMFPGPTGTNSVEAALKLARKTTGRHTVLSFTNGFHGMTIGSLSVTGNRMKREGAGMPLTHALSLPYDNYMGADVDTAAYIERLLEDGGSGLSLPAAMILETVQGEGGINVASSEWLRRIEAICRKHGILLIVDDVQAGCGRTGSFFSFEQAGITPDIVCLSKSIGGYGLPLALTLIRPDLDKWQPGEHNGTFRGNNLAFIAALEALNYWKDDAFRQSIGKKGQMARARLEKIAADYPYLGAEVRGKGLMLGLAVQEDELAEKICACAFERGLIMETSGARSEVIKLLPPLTISDEALNRGLDILEESVKICQRKERGL</sequence>
<evidence type="ECO:0000256" key="11">
    <source>
        <dbReference type="RuleBase" id="RU003560"/>
    </source>
</evidence>
<comment type="pathway">
    <text evidence="3 12">Amine and polyamine biosynthesis; ectoine biosynthesis; L-ectoine from L-aspartate 4-semialdehyde: step 1/3.</text>
</comment>
<dbReference type="Gene3D" id="3.90.1150.10">
    <property type="entry name" value="Aspartate Aminotransferase, domain 1"/>
    <property type="match status" value="1"/>
</dbReference>
<dbReference type="UniPathway" id="UPA00067">
    <property type="reaction ID" value="UER00121"/>
</dbReference>
<organism evidence="13 14">
    <name type="scientific">Brevibacillus panacihumi W25</name>
    <dbReference type="NCBI Taxonomy" id="1408254"/>
    <lineage>
        <taxon>Bacteria</taxon>
        <taxon>Bacillati</taxon>
        <taxon>Bacillota</taxon>
        <taxon>Bacilli</taxon>
        <taxon>Bacillales</taxon>
        <taxon>Paenibacillaceae</taxon>
        <taxon>Brevibacillus</taxon>
    </lineage>
</organism>
<dbReference type="NCBIfam" id="TIGR02407">
    <property type="entry name" value="ectoine_ectB"/>
    <property type="match status" value="1"/>
</dbReference>
<evidence type="ECO:0000313" key="13">
    <source>
        <dbReference type="EMBL" id="EST53404.1"/>
    </source>
</evidence>
<keyword evidence="8 12" id="KW-0808">Transferase</keyword>
<dbReference type="AlphaFoldDB" id="V6M494"/>
<dbReference type="CDD" id="cd00610">
    <property type="entry name" value="OAT_like"/>
    <property type="match status" value="1"/>
</dbReference>
<dbReference type="NCBIfam" id="NF006733">
    <property type="entry name" value="PRK09264.1"/>
    <property type="match status" value="1"/>
</dbReference>
<evidence type="ECO:0000256" key="4">
    <source>
        <dbReference type="ARBA" id="ARBA00008954"/>
    </source>
</evidence>
<dbReference type="PROSITE" id="PS00600">
    <property type="entry name" value="AA_TRANSFER_CLASS_3"/>
    <property type="match status" value="1"/>
</dbReference>
<comment type="similarity">
    <text evidence="4 11">Belongs to the class-III pyridoxal-phosphate-dependent aminotransferase family.</text>
</comment>
<dbReference type="InterPro" id="IPR004637">
    <property type="entry name" value="Dat"/>
</dbReference>
<dbReference type="InterPro" id="IPR015422">
    <property type="entry name" value="PyrdxlP-dep_Trfase_small"/>
</dbReference>